<dbReference type="PIRSF" id="PIRSF029644">
    <property type="entry name" value="UCP029644"/>
    <property type="match status" value="1"/>
</dbReference>
<dbReference type="SMART" id="SM00257">
    <property type="entry name" value="LysM"/>
    <property type="match status" value="1"/>
</dbReference>
<gene>
    <name evidence="3" type="ORF">H9646_10170</name>
</gene>
<dbReference type="Proteomes" id="UP000634919">
    <property type="component" value="Unassembled WGS sequence"/>
</dbReference>
<feature type="domain" description="LysM" evidence="2">
    <location>
        <begin position="32"/>
        <end position="79"/>
    </location>
</feature>
<evidence type="ECO:0000259" key="2">
    <source>
        <dbReference type="PROSITE" id="PS51782"/>
    </source>
</evidence>
<evidence type="ECO:0000313" key="4">
    <source>
        <dbReference type="Proteomes" id="UP000634919"/>
    </source>
</evidence>
<dbReference type="CDD" id="cd00118">
    <property type="entry name" value="LysM"/>
    <property type="match status" value="1"/>
</dbReference>
<organism evidence="3 4">
    <name type="scientific">Comamonas avium</name>
    <dbReference type="NCBI Taxonomy" id="2762231"/>
    <lineage>
        <taxon>Bacteria</taxon>
        <taxon>Pseudomonadati</taxon>
        <taxon>Pseudomonadota</taxon>
        <taxon>Betaproteobacteria</taxon>
        <taxon>Burkholderiales</taxon>
        <taxon>Comamonadaceae</taxon>
        <taxon>Comamonas</taxon>
    </lineage>
</organism>
<accession>A0ABR8SBN5</accession>
<protein>
    <submittedName>
        <fullName evidence="3">FecR domain-containing protein</fullName>
    </submittedName>
</protein>
<name>A0ABR8SBN5_9BURK</name>
<feature type="signal peptide" evidence="1">
    <location>
        <begin position="1"/>
        <end position="22"/>
    </location>
</feature>
<proteinExistence type="predicted"/>
<reference evidence="3 4" key="1">
    <citation type="submission" date="2020-08" db="EMBL/GenBank/DDBJ databases">
        <title>A Genomic Blueprint of the Chicken Gut Microbiome.</title>
        <authorList>
            <person name="Gilroy R."/>
            <person name="Ravi A."/>
            <person name="Getino M."/>
            <person name="Pursley I."/>
            <person name="Horton D.L."/>
            <person name="Alikhan N.-F."/>
            <person name="Baker D."/>
            <person name="Gharbi K."/>
            <person name="Hall N."/>
            <person name="Watson M."/>
            <person name="Adriaenssens E.M."/>
            <person name="Foster-Nyarko E."/>
            <person name="Jarju S."/>
            <person name="Secka A."/>
            <person name="Antonio M."/>
            <person name="Oren A."/>
            <person name="Chaudhuri R."/>
            <person name="La Ragione R.M."/>
            <person name="Hildebrand F."/>
            <person name="Pallen M.J."/>
        </authorList>
    </citation>
    <scope>NUCLEOTIDE SEQUENCE [LARGE SCALE GENOMIC DNA]</scope>
    <source>
        <strain evidence="3 4">Sa2CVA6</strain>
    </source>
</reference>
<dbReference type="Gene3D" id="2.60.40.10">
    <property type="entry name" value="Immunoglobulins"/>
    <property type="match status" value="2"/>
</dbReference>
<sequence length="568" mass="59652">MHVAAIALVTLVCSMAATPAVAQQIPLHPTAVTHRITPGDTLEQLAQRYLGDAALWPALQSHNSVGSPYRLKPGSVLEIPLQLMRAATASVDYVHGTAHVSRSGVAAPAARGMSLQEGDQIKLDPNAFVAVRLADGSTVRVQATSLVELSQLRRRGRSGSLQSVLQVQQGGVQVQVPGKPDAQRRLDIITPVASTSVRGTEFDMQLLADGRTTSAVLKGRTTVQALADADKASPTAVLLARTGIAVSADGHAGPVAHLLPAPAAGELPSLNEDAQWLNLPLPQWDNAQGWRVSVSEDAQGHHVLRNGQFAGSDARFAALPDGAYFLHVRAMDTQGISGMPAVAPLRVKAHPVPPLAQNPAPGGVLAQGEAQLQCTPVDGASSYRHQVIALESLESPAPAAAFAQALLQSTSQAQCAMDLNALPQGTYAWRAASVRMVKDQEDQGPFAAAQTFRIAPKPAAPSLDDLKVQTQAGLSTIHWPAESGQRFRLQVFSTPAGTEPALDTTLDTPRWTAAGLPAGTWHVRIQVQDPSGLNSAFSPPRSVQVLALLHDSDGNPVSSGTGLGIEYR</sequence>
<dbReference type="Gene3D" id="3.10.350.10">
    <property type="entry name" value="LysM domain"/>
    <property type="match status" value="1"/>
</dbReference>
<dbReference type="Gene3D" id="2.60.120.1440">
    <property type="match status" value="1"/>
</dbReference>
<feature type="chain" id="PRO_5046069195" evidence="1">
    <location>
        <begin position="23"/>
        <end position="568"/>
    </location>
</feature>
<evidence type="ECO:0000256" key="1">
    <source>
        <dbReference type="SAM" id="SignalP"/>
    </source>
</evidence>
<dbReference type="Pfam" id="PF04773">
    <property type="entry name" value="FecR"/>
    <property type="match status" value="1"/>
</dbReference>
<comment type="caution">
    <text evidence="3">The sequence shown here is derived from an EMBL/GenBank/DDBJ whole genome shotgun (WGS) entry which is preliminary data.</text>
</comment>
<dbReference type="EMBL" id="JACSQK010000004">
    <property type="protein sequence ID" value="MBD7960855.1"/>
    <property type="molecule type" value="Genomic_DNA"/>
</dbReference>
<dbReference type="InterPro" id="IPR013783">
    <property type="entry name" value="Ig-like_fold"/>
</dbReference>
<dbReference type="InterPro" id="IPR016930">
    <property type="entry name" value="UCP029644"/>
</dbReference>
<dbReference type="InterPro" id="IPR006860">
    <property type="entry name" value="FecR"/>
</dbReference>
<keyword evidence="4" id="KW-1185">Reference proteome</keyword>
<dbReference type="PROSITE" id="PS51782">
    <property type="entry name" value="LYSM"/>
    <property type="match status" value="1"/>
</dbReference>
<dbReference type="InterPro" id="IPR036779">
    <property type="entry name" value="LysM_dom_sf"/>
</dbReference>
<dbReference type="Pfam" id="PF01476">
    <property type="entry name" value="LysM"/>
    <property type="match status" value="1"/>
</dbReference>
<dbReference type="InterPro" id="IPR018392">
    <property type="entry name" value="LysM"/>
</dbReference>
<keyword evidence="1" id="KW-0732">Signal</keyword>
<evidence type="ECO:0000313" key="3">
    <source>
        <dbReference type="EMBL" id="MBD7960855.1"/>
    </source>
</evidence>
<dbReference type="PANTHER" id="PTHR38731">
    <property type="entry name" value="LIPL45-RELATED LIPOPROTEIN-RELATED"/>
    <property type="match status" value="1"/>
</dbReference>